<organism evidence="8 9">
    <name type="scientific">Pseudocercospora musae</name>
    <dbReference type="NCBI Taxonomy" id="113226"/>
    <lineage>
        <taxon>Eukaryota</taxon>
        <taxon>Fungi</taxon>
        <taxon>Dikarya</taxon>
        <taxon>Ascomycota</taxon>
        <taxon>Pezizomycotina</taxon>
        <taxon>Dothideomycetes</taxon>
        <taxon>Dothideomycetidae</taxon>
        <taxon>Mycosphaerellales</taxon>
        <taxon>Mycosphaerellaceae</taxon>
        <taxon>Pseudocercospora</taxon>
    </lineage>
</organism>
<evidence type="ECO:0000256" key="3">
    <source>
        <dbReference type="ARBA" id="ARBA00022989"/>
    </source>
</evidence>
<dbReference type="AlphaFoldDB" id="A0A139IAH8"/>
<dbReference type="Proteomes" id="UP000073492">
    <property type="component" value="Unassembled WGS sequence"/>
</dbReference>
<proteinExistence type="predicted"/>
<dbReference type="OrthoDB" id="440553at2759"/>
<evidence type="ECO:0000313" key="9">
    <source>
        <dbReference type="Proteomes" id="UP000073492"/>
    </source>
</evidence>
<dbReference type="EMBL" id="LFZO01000184">
    <property type="protein sequence ID" value="KXT11733.1"/>
    <property type="molecule type" value="Genomic_DNA"/>
</dbReference>
<keyword evidence="3 6" id="KW-1133">Transmembrane helix</keyword>
<dbReference type="SUPFAM" id="SSF103473">
    <property type="entry name" value="MFS general substrate transporter"/>
    <property type="match status" value="1"/>
</dbReference>
<evidence type="ECO:0000256" key="4">
    <source>
        <dbReference type="ARBA" id="ARBA00023136"/>
    </source>
</evidence>
<feature type="transmembrane region" description="Helical" evidence="6">
    <location>
        <begin position="691"/>
        <end position="715"/>
    </location>
</feature>
<feature type="compositionally biased region" description="Low complexity" evidence="5">
    <location>
        <begin position="136"/>
        <end position="148"/>
    </location>
</feature>
<feature type="transmembrane region" description="Helical" evidence="6">
    <location>
        <begin position="627"/>
        <end position="646"/>
    </location>
</feature>
<keyword evidence="4 6" id="KW-0472">Membrane</keyword>
<feature type="transmembrane region" description="Helical" evidence="6">
    <location>
        <begin position="602"/>
        <end position="620"/>
    </location>
</feature>
<dbReference type="InterPro" id="IPR011701">
    <property type="entry name" value="MFS"/>
</dbReference>
<feature type="transmembrane region" description="Helical" evidence="6">
    <location>
        <begin position="563"/>
        <end position="582"/>
    </location>
</feature>
<feature type="region of interest" description="Disordered" evidence="5">
    <location>
        <begin position="246"/>
        <end position="273"/>
    </location>
</feature>
<keyword evidence="2 6" id="KW-0812">Transmembrane</keyword>
<name>A0A139IAH8_9PEZI</name>
<dbReference type="Gene3D" id="1.20.1250.20">
    <property type="entry name" value="MFS general substrate transporter like domains"/>
    <property type="match status" value="2"/>
</dbReference>
<feature type="transmembrane region" description="Helical" evidence="6">
    <location>
        <begin position="418"/>
        <end position="442"/>
    </location>
</feature>
<feature type="region of interest" description="Disordered" evidence="5">
    <location>
        <begin position="82"/>
        <end position="107"/>
    </location>
</feature>
<protein>
    <recommendedName>
        <fullName evidence="7">Major facilitator superfamily (MFS) profile domain-containing protein</fullName>
    </recommendedName>
</protein>
<feature type="transmembrane region" description="Helical" evidence="6">
    <location>
        <begin position="488"/>
        <end position="506"/>
    </location>
</feature>
<feature type="domain" description="Major facilitator superfamily (MFS) profile" evidence="7">
    <location>
        <begin position="295"/>
        <end position="784"/>
    </location>
</feature>
<accession>A0A139IAH8</accession>
<feature type="transmembrane region" description="Helical" evidence="6">
    <location>
        <begin position="518"/>
        <end position="542"/>
    </location>
</feature>
<feature type="transmembrane region" description="Helical" evidence="6">
    <location>
        <begin position="358"/>
        <end position="378"/>
    </location>
</feature>
<dbReference type="PANTHER" id="PTHR23501:SF43">
    <property type="entry name" value="MULTIDRUG TRANSPORTER, PUTATIVE (AFU_ORTHOLOGUE AFUA_6G03040)-RELATED"/>
    <property type="match status" value="1"/>
</dbReference>
<dbReference type="InterPro" id="IPR036259">
    <property type="entry name" value="MFS_trans_sf"/>
</dbReference>
<dbReference type="PANTHER" id="PTHR23501">
    <property type="entry name" value="MAJOR FACILITATOR SUPERFAMILY"/>
    <property type="match status" value="1"/>
</dbReference>
<evidence type="ECO:0000256" key="5">
    <source>
        <dbReference type="SAM" id="MobiDB-lite"/>
    </source>
</evidence>
<gene>
    <name evidence="8" type="ORF">AC579_5037</name>
</gene>
<feature type="region of interest" description="Disordered" evidence="5">
    <location>
        <begin position="135"/>
        <end position="176"/>
    </location>
</feature>
<dbReference type="PROSITE" id="PS50850">
    <property type="entry name" value="MFS"/>
    <property type="match status" value="1"/>
</dbReference>
<feature type="compositionally biased region" description="Basic and acidic residues" evidence="5">
    <location>
        <begin position="96"/>
        <end position="107"/>
    </location>
</feature>
<evidence type="ECO:0000256" key="2">
    <source>
        <dbReference type="ARBA" id="ARBA00022692"/>
    </source>
</evidence>
<dbReference type="GO" id="GO:0022857">
    <property type="term" value="F:transmembrane transporter activity"/>
    <property type="evidence" value="ECO:0007669"/>
    <property type="project" value="InterPro"/>
</dbReference>
<reference evidence="8 9" key="1">
    <citation type="submission" date="2015-07" db="EMBL/GenBank/DDBJ databases">
        <title>Comparative genomics of the Sigatoka disease complex on banana suggests a link between parallel evolutionary changes in Pseudocercospora fijiensis and Pseudocercospora eumusae and increased virulence on the banana host.</title>
        <authorList>
            <person name="Chang T.-C."/>
            <person name="Salvucci A."/>
            <person name="Crous P.W."/>
            <person name="Stergiopoulos I."/>
        </authorList>
    </citation>
    <scope>NUCLEOTIDE SEQUENCE [LARGE SCALE GENOMIC DNA]</scope>
    <source>
        <strain evidence="8 9">CBS 116634</strain>
    </source>
</reference>
<dbReference type="GO" id="GO:0005886">
    <property type="term" value="C:plasma membrane"/>
    <property type="evidence" value="ECO:0007669"/>
    <property type="project" value="TreeGrafter"/>
</dbReference>
<keyword evidence="9" id="KW-1185">Reference proteome</keyword>
<dbReference type="Pfam" id="PF07690">
    <property type="entry name" value="MFS_1"/>
    <property type="match status" value="1"/>
</dbReference>
<feature type="transmembrane region" description="Helical" evidence="6">
    <location>
        <begin position="384"/>
        <end position="406"/>
    </location>
</feature>
<evidence type="ECO:0000256" key="1">
    <source>
        <dbReference type="ARBA" id="ARBA00004141"/>
    </source>
</evidence>
<feature type="transmembrane region" description="Helical" evidence="6">
    <location>
        <begin position="448"/>
        <end position="468"/>
    </location>
</feature>
<sequence>MPPPPVASFQHSSLPWFDAGSTWPATTEADDDMRHARRDHSGMRATLMASSILNCLRFARLHIAHAFWNGAVVAAMCSQDARPPSDALESATEPYEAAHRSLDGKASSTDHDLLELISLHGDDHMHAVEGLSLSETASATTKPGSASSSPPPPPPHASTLTAKPSDFSMTTSDGEISLNPKYNAAESKEAMVAEVKTPAAAADPKLVPTWRFVALSLAYVSKLVVMHRPSSLLLSSSTPSSLCSSSTPSSLRSSSSTSSLFSSSSTSSPFSSSSTSSLFSSSSTSSPFSSSCTPSLFSLGCGLFMSFMDGSITSTALYTIGVEFESSTKVTWIALAYTLADVGLAIVFTTVANIVGRFNAYLAAQTIFVAFSFAAGFAKTLDQLIAFRTLQGIGGSGLYTLALVIWQEVSTRKTRKWVGSSIGLCVAAGGVMGPILGGIITGSTTWRWIFWINPPIALISTTLFILSFPHGRGRLPKADVRALRRFDVVGCVLLVAGCVLPVFALMNAAEHPGTWNDAIFIGPIVAGTVSWIALIAWEMYIGRKHADRLDAVFPTHMFANRRYAANAANSLLMGVGFSIAIYDVPLRLQTVNGKSPMQAGLSLLPLLCLSAIGSTLGTILSPKRDNLCPTIAVGSALMALGTGLLATLSNGQAVQAKLYGFQVFVGLGFGMTASSSSIISNIESKPKDHAVAQGVVAAARVFGGSVGLAGGTAILGQKVLTQLRGVVSTDQMSHLTSAMKNMTPSELAAIRHTYSDAFNETFVMAAAISVAAVIAGVCTWNDSKEDFLDRLAHKGQMQPEVKPQIDS</sequence>
<evidence type="ECO:0000259" key="7">
    <source>
        <dbReference type="PROSITE" id="PS50850"/>
    </source>
</evidence>
<evidence type="ECO:0000313" key="8">
    <source>
        <dbReference type="EMBL" id="KXT11733.1"/>
    </source>
</evidence>
<feature type="transmembrane region" description="Helical" evidence="6">
    <location>
        <begin position="761"/>
        <end position="780"/>
    </location>
</feature>
<evidence type="ECO:0000256" key="6">
    <source>
        <dbReference type="SAM" id="Phobius"/>
    </source>
</evidence>
<feature type="transmembrane region" description="Helical" evidence="6">
    <location>
        <begin position="658"/>
        <end position="679"/>
    </location>
</feature>
<feature type="transmembrane region" description="Helical" evidence="6">
    <location>
        <begin position="332"/>
        <end position="351"/>
    </location>
</feature>
<dbReference type="InterPro" id="IPR020846">
    <property type="entry name" value="MFS_dom"/>
</dbReference>
<comment type="caution">
    <text evidence="8">The sequence shown here is derived from an EMBL/GenBank/DDBJ whole genome shotgun (WGS) entry which is preliminary data.</text>
</comment>
<comment type="subcellular location">
    <subcellularLocation>
        <location evidence="1">Membrane</location>
        <topology evidence="1">Multi-pass membrane protein</topology>
    </subcellularLocation>
</comment>